<name>A0A9N8ZAQ1_9GLOM</name>
<gene>
    <name evidence="2" type="ORF">AMORRO_LOCUS2490</name>
</gene>
<evidence type="ECO:0000313" key="3">
    <source>
        <dbReference type="Proteomes" id="UP000789342"/>
    </source>
</evidence>
<protein>
    <submittedName>
        <fullName evidence="2">6860_t:CDS:1</fullName>
    </submittedName>
</protein>
<dbReference type="InterPro" id="IPR039127">
    <property type="entry name" value="Trm112"/>
</dbReference>
<dbReference type="Proteomes" id="UP000789342">
    <property type="component" value="Unassembled WGS sequence"/>
</dbReference>
<dbReference type="CDD" id="cd21089">
    <property type="entry name" value="Trm112-like"/>
    <property type="match status" value="1"/>
</dbReference>
<evidence type="ECO:0000313" key="2">
    <source>
        <dbReference type="EMBL" id="CAG8484878.1"/>
    </source>
</evidence>
<dbReference type="GO" id="GO:0046982">
    <property type="term" value="F:protein heterodimerization activity"/>
    <property type="evidence" value="ECO:0007669"/>
    <property type="project" value="InterPro"/>
</dbReference>
<comment type="caution">
    <text evidence="2">The sequence shown here is derived from an EMBL/GenBank/DDBJ whole genome shotgun (WGS) entry which is preliminary data.</text>
</comment>
<evidence type="ECO:0000256" key="1">
    <source>
        <dbReference type="ARBA" id="ARBA00007980"/>
    </source>
</evidence>
<comment type="similarity">
    <text evidence="1">Belongs to the TRM112 family.</text>
</comment>
<accession>A0A9N8ZAQ1</accession>
<dbReference type="AlphaFoldDB" id="A0A9N8ZAQ1"/>
<organism evidence="2 3">
    <name type="scientific">Acaulospora morrowiae</name>
    <dbReference type="NCBI Taxonomy" id="94023"/>
    <lineage>
        <taxon>Eukaryota</taxon>
        <taxon>Fungi</taxon>
        <taxon>Fungi incertae sedis</taxon>
        <taxon>Mucoromycota</taxon>
        <taxon>Glomeromycotina</taxon>
        <taxon>Glomeromycetes</taxon>
        <taxon>Diversisporales</taxon>
        <taxon>Acaulosporaceae</taxon>
        <taxon>Acaulospora</taxon>
    </lineage>
</organism>
<dbReference type="GO" id="GO:0030488">
    <property type="term" value="P:tRNA methylation"/>
    <property type="evidence" value="ECO:0007669"/>
    <property type="project" value="TreeGrafter"/>
</dbReference>
<dbReference type="Pfam" id="PF03966">
    <property type="entry name" value="Trm112p"/>
    <property type="match status" value="1"/>
</dbReference>
<reference evidence="2" key="1">
    <citation type="submission" date="2021-06" db="EMBL/GenBank/DDBJ databases">
        <authorList>
            <person name="Kallberg Y."/>
            <person name="Tangrot J."/>
            <person name="Rosling A."/>
        </authorList>
    </citation>
    <scope>NUCLEOTIDE SEQUENCE</scope>
    <source>
        <strain evidence="2">CL551</strain>
    </source>
</reference>
<dbReference type="InterPro" id="IPR005651">
    <property type="entry name" value="Trm112-like"/>
</dbReference>
<sequence length="117" mass="13402">MLQCHARGCNTNNFPLELSEVEIQVLETDYNPQFLRNMIPKLDWNALVVTAKKVGITAVPDVLPETMNEDIDENFLRNLHRILLETHVQQGKMTCPNCKHVYSIRDGIPNMLLNDEA</sequence>
<dbReference type="Gene3D" id="2.20.25.10">
    <property type="match status" value="1"/>
</dbReference>
<keyword evidence="3" id="KW-1185">Reference proteome</keyword>
<dbReference type="SUPFAM" id="SSF158997">
    <property type="entry name" value="Trm112p-like"/>
    <property type="match status" value="1"/>
</dbReference>
<dbReference type="EMBL" id="CAJVPV010001056">
    <property type="protein sequence ID" value="CAG8484878.1"/>
    <property type="molecule type" value="Genomic_DNA"/>
</dbReference>
<dbReference type="PANTHER" id="PTHR12773">
    <property type="entry name" value="UPF0315 PROTEIN-RELATED"/>
    <property type="match status" value="1"/>
</dbReference>
<dbReference type="PANTHER" id="PTHR12773:SF0">
    <property type="entry name" value="MULTIFUNCTIONAL METHYLTRANSFERASE SUBUNIT TRM112-LIKE PROTEIN"/>
    <property type="match status" value="1"/>
</dbReference>
<proteinExistence type="inferred from homology"/>
<dbReference type="GO" id="GO:0070476">
    <property type="term" value="P:rRNA (guanine-N7)-methylation"/>
    <property type="evidence" value="ECO:0007669"/>
    <property type="project" value="TreeGrafter"/>
</dbReference>
<dbReference type="OrthoDB" id="2187549at2759"/>